<comment type="catalytic activity">
    <reaction evidence="10 11">
        <text>L-histidinol phosphate + 2-oxoglutarate = 3-(imidazol-4-yl)-2-oxopropyl phosphate + L-glutamate</text>
        <dbReference type="Rhea" id="RHEA:23744"/>
        <dbReference type="ChEBI" id="CHEBI:16810"/>
        <dbReference type="ChEBI" id="CHEBI:29985"/>
        <dbReference type="ChEBI" id="CHEBI:57766"/>
        <dbReference type="ChEBI" id="CHEBI:57980"/>
        <dbReference type="EC" id="2.6.1.9"/>
    </reaction>
</comment>
<keyword evidence="8 11" id="KW-0663">Pyridoxal phosphate</keyword>
<dbReference type="EC" id="2.6.1.9" evidence="11"/>
<dbReference type="SUPFAM" id="SSF53383">
    <property type="entry name" value="PLP-dependent transferases"/>
    <property type="match status" value="1"/>
</dbReference>
<reference evidence="14" key="1">
    <citation type="submission" date="2017-11" db="EMBL/GenBank/DDBJ databases">
        <authorList>
            <person name="Zhu W."/>
        </authorList>
    </citation>
    <scope>NUCLEOTIDE SEQUENCE [LARGE SCALE GENOMIC DNA]</scope>
    <source>
        <strain evidence="14">160</strain>
    </source>
</reference>
<comment type="subunit">
    <text evidence="4 11">Homodimer.</text>
</comment>
<dbReference type="Gene3D" id="3.90.1150.10">
    <property type="entry name" value="Aspartate Aminotransferase, domain 1"/>
    <property type="match status" value="1"/>
</dbReference>
<evidence type="ECO:0000256" key="2">
    <source>
        <dbReference type="ARBA" id="ARBA00005011"/>
    </source>
</evidence>
<dbReference type="InterPro" id="IPR004839">
    <property type="entry name" value="Aminotransferase_I/II_large"/>
</dbReference>
<evidence type="ECO:0000313" key="13">
    <source>
        <dbReference type="EMBL" id="AXI07871.1"/>
    </source>
</evidence>
<sequence>MVYLVNQIKPRTALKNIEPYTPGKPIWELQQELNLDKVIKLASNENPFGPSPKGVEAISSELAELNRYPDADTVALKEAIAKSLSVKKEQIIVTNGADELITLISEAFLEKEDEIIVPSPSFSEYDFGAQIMGATIVPVPLEEGFQFNVQKIVDAITEQTKLLYLCSPNNPTGTYLSKTELDQLLQAVPNNVLVVFDGAYSHYATADDYTNGIEYVRAGKPILVLQTFSKIYGLAGIRVGFGIAPQSIIQSILKVKEPFNVNSLAQAAATAAIMDAEHVEKSREGNSAGREQLYQAFQNLNLDYIKTESNFILVKFGPNAEKIYHDLLAKGVILRYGKTWGLPEYVRVSIGTEEENLYFIESLTSILVNE</sequence>
<keyword evidence="5 11" id="KW-0032">Aminotransferase</keyword>
<keyword evidence="6 11" id="KW-0028">Amino-acid biosynthesis</keyword>
<evidence type="ECO:0000256" key="6">
    <source>
        <dbReference type="ARBA" id="ARBA00022605"/>
    </source>
</evidence>
<evidence type="ECO:0000256" key="3">
    <source>
        <dbReference type="ARBA" id="ARBA00007970"/>
    </source>
</evidence>
<evidence type="ECO:0000313" key="14">
    <source>
        <dbReference type="Proteomes" id="UP000253908"/>
    </source>
</evidence>
<dbReference type="PANTHER" id="PTHR43643">
    <property type="entry name" value="HISTIDINOL-PHOSPHATE AMINOTRANSFERASE 2"/>
    <property type="match status" value="1"/>
</dbReference>
<dbReference type="CDD" id="cd00609">
    <property type="entry name" value="AAT_like"/>
    <property type="match status" value="1"/>
</dbReference>
<dbReference type="UniPathway" id="UPA00031">
    <property type="reaction ID" value="UER00012"/>
</dbReference>
<dbReference type="GO" id="GO:0004400">
    <property type="term" value="F:histidinol-phosphate transaminase activity"/>
    <property type="evidence" value="ECO:0007669"/>
    <property type="project" value="UniProtKB-UniRule"/>
</dbReference>
<gene>
    <name evidence="11" type="primary">hisC</name>
    <name evidence="13" type="ORF">CUC15_02260</name>
</gene>
<accession>A0A345PCZ1</accession>
<dbReference type="InterPro" id="IPR015421">
    <property type="entry name" value="PyrdxlP-dep_Trfase_major"/>
</dbReference>
<keyword evidence="9 11" id="KW-0368">Histidine biosynthesis</keyword>
<protein>
    <recommendedName>
        <fullName evidence="11">Histidinol-phosphate aminotransferase</fullName>
        <ecNumber evidence="11">2.6.1.9</ecNumber>
    </recommendedName>
    <alternativeName>
        <fullName evidence="11">Imidazole acetol-phosphate transaminase</fullName>
    </alternativeName>
</protein>
<dbReference type="Proteomes" id="UP000253908">
    <property type="component" value="Chromosome"/>
</dbReference>
<keyword evidence="14" id="KW-1185">Reference proteome</keyword>
<dbReference type="InterPro" id="IPR050106">
    <property type="entry name" value="HistidinolP_aminotransfase"/>
</dbReference>
<evidence type="ECO:0000256" key="9">
    <source>
        <dbReference type="ARBA" id="ARBA00023102"/>
    </source>
</evidence>
<organism evidence="13 14">
    <name type="scientific">Oceanobacillus zhaokaii</name>
    <dbReference type="NCBI Taxonomy" id="2052660"/>
    <lineage>
        <taxon>Bacteria</taxon>
        <taxon>Bacillati</taxon>
        <taxon>Bacillota</taxon>
        <taxon>Bacilli</taxon>
        <taxon>Bacillales</taxon>
        <taxon>Bacillaceae</taxon>
        <taxon>Oceanobacillus</taxon>
    </lineage>
</organism>
<dbReference type="PANTHER" id="PTHR43643:SF6">
    <property type="entry name" value="HISTIDINOL-PHOSPHATE AMINOTRANSFERASE"/>
    <property type="match status" value="1"/>
</dbReference>
<evidence type="ECO:0000256" key="4">
    <source>
        <dbReference type="ARBA" id="ARBA00011738"/>
    </source>
</evidence>
<dbReference type="GO" id="GO:0030170">
    <property type="term" value="F:pyridoxal phosphate binding"/>
    <property type="evidence" value="ECO:0007669"/>
    <property type="project" value="InterPro"/>
</dbReference>
<evidence type="ECO:0000256" key="8">
    <source>
        <dbReference type="ARBA" id="ARBA00022898"/>
    </source>
</evidence>
<dbReference type="NCBIfam" id="TIGR01141">
    <property type="entry name" value="hisC"/>
    <property type="match status" value="1"/>
</dbReference>
<dbReference type="AlphaFoldDB" id="A0A345PCZ1"/>
<evidence type="ECO:0000256" key="5">
    <source>
        <dbReference type="ARBA" id="ARBA00022576"/>
    </source>
</evidence>
<comment type="pathway">
    <text evidence="2 11">Amino-acid biosynthesis; L-histidine biosynthesis; L-histidine from 5-phospho-alpha-D-ribose 1-diphosphate: step 7/9.</text>
</comment>
<dbReference type="GO" id="GO:0000105">
    <property type="term" value="P:L-histidine biosynthetic process"/>
    <property type="evidence" value="ECO:0007669"/>
    <property type="project" value="UniProtKB-UniRule"/>
</dbReference>
<comment type="similarity">
    <text evidence="3 11">Belongs to the class-II pyridoxal-phosphate-dependent aminotransferase family. Histidinol-phosphate aminotransferase subfamily.</text>
</comment>
<evidence type="ECO:0000256" key="11">
    <source>
        <dbReference type="HAMAP-Rule" id="MF_01023"/>
    </source>
</evidence>
<dbReference type="InterPro" id="IPR015422">
    <property type="entry name" value="PyrdxlP-dep_Trfase_small"/>
</dbReference>
<dbReference type="OrthoDB" id="9813612at2"/>
<proteinExistence type="inferred from homology"/>
<evidence type="ECO:0000256" key="1">
    <source>
        <dbReference type="ARBA" id="ARBA00001933"/>
    </source>
</evidence>
<name>A0A345PCZ1_9BACI</name>
<dbReference type="InterPro" id="IPR005861">
    <property type="entry name" value="HisP_aminotrans"/>
</dbReference>
<feature type="modified residue" description="N6-(pyridoxal phosphate)lysine" evidence="11">
    <location>
        <position position="230"/>
    </location>
</feature>
<feature type="domain" description="Aminotransferase class I/classII large" evidence="12">
    <location>
        <begin position="37"/>
        <end position="363"/>
    </location>
</feature>
<evidence type="ECO:0000259" key="12">
    <source>
        <dbReference type="Pfam" id="PF00155"/>
    </source>
</evidence>
<dbReference type="HAMAP" id="MF_01023">
    <property type="entry name" value="HisC_aminotrans_2"/>
    <property type="match status" value="1"/>
</dbReference>
<evidence type="ECO:0000256" key="7">
    <source>
        <dbReference type="ARBA" id="ARBA00022679"/>
    </source>
</evidence>
<dbReference type="Pfam" id="PF00155">
    <property type="entry name" value="Aminotran_1_2"/>
    <property type="match status" value="1"/>
</dbReference>
<evidence type="ECO:0000256" key="10">
    <source>
        <dbReference type="ARBA" id="ARBA00047481"/>
    </source>
</evidence>
<dbReference type="EMBL" id="CP024848">
    <property type="protein sequence ID" value="AXI07871.1"/>
    <property type="molecule type" value="Genomic_DNA"/>
</dbReference>
<dbReference type="Gene3D" id="3.40.640.10">
    <property type="entry name" value="Type I PLP-dependent aspartate aminotransferase-like (Major domain)"/>
    <property type="match status" value="1"/>
</dbReference>
<dbReference type="KEGG" id="ocn:CUC15_02260"/>
<comment type="cofactor">
    <cofactor evidence="1 11">
        <name>pyridoxal 5'-phosphate</name>
        <dbReference type="ChEBI" id="CHEBI:597326"/>
    </cofactor>
</comment>
<dbReference type="InterPro" id="IPR015424">
    <property type="entry name" value="PyrdxlP-dep_Trfase"/>
</dbReference>
<keyword evidence="7 11" id="KW-0808">Transferase</keyword>